<accession>A0A0J7XQR7</accession>
<organism evidence="2 3">
    <name type="scientific">Novosphingobium barchaimii LL02</name>
    <dbReference type="NCBI Taxonomy" id="1114963"/>
    <lineage>
        <taxon>Bacteria</taxon>
        <taxon>Pseudomonadati</taxon>
        <taxon>Pseudomonadota</taxon>
        <taxon>Alphaproteobacteria</taxon>
        <taxon>Sphingomonadales</taxon>
        <taxon>Sphingomonadaceae</taxon>
        <taxon>Novosphingobium</taxon>
    </lineage>
</organism>
<reference evidence="2 3" key="1">
    <citation type="journal article" date="2015" name="G3 (Bethesda)">
        <title>Insights into Ongoing Evolution of the Hexachlorocyclohexane Catabolic Pathway from Comparative Genomics of Ten Sphingomonadaceae Strains.</title>
        <authorList>
            <person name="Pearce S.L."/>
            <person name="Oakeshott J.G."/>
            <person name="Pandey G."/>
        </authorList>
    </citation>
    <scope>NUCLEOTIDE SEQUENCE [LARGE SCALE GENOMIC DNA]</scope>
    <source>
        <strain evidence="2 3">LL02</strain>
    </source>
</reference>
<keyword evidence="1" id="KW-1133">Transmembrane helix</keyword>
<evidence type="ECO:0000313" key="3">
    <source>
        <dbReference type="Proteomes" id="UP000052268"/>
    </source>
</evidence>
<keyword evidence="3" id="KW-1185">Reference proteome</keyword>
<dbReference type="Proteomes" id="UP000052268">
    <property type="component" value="Unassembled WGS sequence"/>
</dbReference>
<dbReference type="AlphaFoldDB" id="A0A0J7XQR7"/>
<dbReference type="PATRIC" id="fig|1114963.3.peg.3075"/>
<feature type="transmembrane region" description="Helical" evidence="1">
    <location>
        <begin position="31"/>
        <end position="53"/>
    </location>
</feature>
<keyword evidence="1" id="KW-0472">Membrane</keyword>
<evidence type="ECO:0000256" key="1">
    <source>
        <dbReference type="SAM" id="Phobius"/>
    </source>
</evidence>
<keyword evidence="1" id="KW-0812">Transmembrane</keyword>
<comment type="caution">
    <text evidence="2">The sequence shown here is derived from an EMBL/GenBank/DDBJ whole genome shotgun (WGS) entry which is preliminary data.</text>
</comment>
<feature type="transmembrane region" description="Helical" evidence="1">
    <location>
        <begin position="73"/>
        <end position="105"/>
    </location>
</feature>
<evidence type="ECO:0000313" key="2">
    <source>
        <dbReference type="EMBL" id="KMS54256.1"/>
    </source>
</evidence>
<proteinExistence type="predicted"/>
<sequence>MTEFDPKPAERPAGSAPVTGFEFNNPTIINLLYLASYITGITGIVGVVLAYVWRGEPKAQWEVSHYEYAIRTFWIFLIGTVLGFVLMVALIGFVILPLVSVLVIVRSVMSILKAQKQLPMPNPGSWLV</sequence>
<protein>
    <submittedName>
        <fullName evidence="2">Membrane protein</fullName>
    </submittedName>
</protein>
<gene>
    <name evidence="2" type="ORF">V474_21190</name>
</gene>
<dbReference type="EMBL" id="JACU01000006">
    <property type="protein sequence ID" value="KMS54256.1"/>
    <property type="molecule type" value="Genomic_DNA"/>
</dbReference>
<dbReference type="OrthoDB" id="5405464at2"/>
<name>A0A0J7XQR7_9SPHN</name>
<dbReference type="RefSeq" id="WP_059152239.1">
    <property type="nucleotide sequence ID" value="NZ_KQ130455.1"/>
</dbReference>